<reference evidence="3 4" key="1">
    <citation type="journal article" date="2016" name="Sci. Rep.">
        <title>The genome sequence of the outbreeding globe artichoke constructed de novo incorporating a phase-aware low-pass sequencing strategy of F1 progeny.</title>
        <authorList>
            <person name="Scaglione D."/>
            <person name="Reyes-Chin-Wo S."/>
            <person name="Acquadro A."/>
            <person name="Froenicke L."/>
            <person name="Portis E."/>
            <person name="Beitel C."/>
            <person name="Tirone M."/>
            <person name="Mauro R."/>
            <person name="Lo Monaco A."/>
            <person name="Mauromicale G."/>
            <person name="Faccioli P."/>
            <person name="Cattivelli L."/>
            <person name="Rieseberg L."/>
            <person name="Michelmore R."/>
            <person name="Lanteri S."/>
        </authorList>
    </citation>
    <scope>NUCLEOTIDE SEQUENCE [LARGE SCALE GENOMIC DNA]</scope>
    <source>
        <strain evidence="3">2C</strain>
    </source>
</reference>
<feature type="non-terminal residue" evidence="3">
    <location>
        <position position="1"/>
    </location>
</feature>
<dbReference type="STRING" id="59895.A0A118JUB4"/>
<keyword evidence="4" id="KW-1185">Reference proteome</keyword>
<evidence type="ECO:0000256" key="2">
    <source>
        <dbReference type="SAM" id="Phobius"/>
    </source>
</evidence>
<keyword evidence="2" id="KW-0472">Membrane</keyword>
<dbReference type="InterPro" id="IPR009646">
    <property type="entry name" value="Root_cap"/>
</dbReference>
<evidence type="ECO:0000256" key="1">
    <source>
        <dbReference type="SAM" id="MobiDB-lite"/>
    </source>
</evidence>
<evidence type="ECO:0000313" key="3">
    <source>
        <dbReference type="EMBL" id="KVH90775.1"/>
    </source>
</evidence>
<feature type="compositionally biased region" description="Basic and acidic residues" evidence="1">
    <location>
        <begin position="69"/>
        <end position="82"/>
    </location>
</feature>
<feature type="compositionally biased region" description="Basic and acidic residues" evidence="1">
    <location>
        <begin position="386"/>
        <end position="397"/>
    </location>
</feature>
<feature type="non-terminal residue" evidence="3">
    <location>
        <position position="756"/>
    </location>
</feature>
<proteinExistence type="predicted"/>
<evidence type="ECO:0000313" key="4">
    <source>
        <dbReference type="Proteomes" id="UP000243975"/>
    </source>
</evidence>
<dbReference type="Pfam" id="PF06830">
    <property type="entry name" value="Root_cap"/>
    <property type="match status" value="2"/>
</dbReference>
<organism evidence="3 4">
    <name type="scientific">Cynara cardunculus var. scolymus</name>
    <name type="common">Globe artichoke</name>
    <name type="synonym">Cynara scolymus</name>
    <dbReference type="NCBI Taxonomy" id="59895"/>
    <lineage>
        <taxon>Eukaryota</taxon>
        <taxon>Viridiplantae</taxon>
        <taxon>Streptophyta</taxon>
        <taxon>Embryophyta</taxon>
        <taxon>Tracheophyta</taxon>
        <taxon>Spermatophyta</taxon>
        <taxon>Magnoliopsida</taxon>
        <taxon>eudicotyledons</taxon>
        <taxon>Gunneridae</taxon>
        <taxon>Pentapetalae</taxon>
        <taxon>asterids</taxon>
        <taxon>campanulids</taxon>
        <taxon>Asterales</taxon>
        <taxon>Asteraceae</taxon>
        <taxon>Carduoideae</taxon>
        <taxon>Cardueae</taxon>
        <taxon>Carduinae</taxon>
        <taxon>Cynara</taxon>
    </lineage>
</organism>
<dbReference type="Proteomes" id="UP000243975">
    <property type="component" value="Unassembled WGS sequence"/>
</dbReference>
<feature type="transmembrane region" description="Helical" evidence="2">
    <location>
        <begin position="6"/>
        <end position="27"/>
    </location>
</feature>
<name>A0A118JUB4_CYNCS</name>
<protein>
    <submittedName>
        <fullName evidence="3">Root cap</fullName>
    </submittedName>
</protein>
<sequence>TRPALPLYKWLLLLLHKTIHFIFCLILQTKIPTDDKTHRAFDMGKKSILLMAFLLVCISIQPAIVRAADDDKEEKPKPKPTEADATNYDVLSPEPETGRQRAFCKSQGDCYYKTLTCPAECPERKPKKNKKQKGCFIHCGSKCEATCKWRRGKCNGYGSLCYDPRFVGGDGVMFYFHGGKGRDFALVSDTNLQINAHFIGNRPTGRTRDYTWVQSLAVMFDTHTLIIAAKKVQKWDDSVDVLLVKYDGQEVTVPFDGEAEWKTITEEREVVVERTDDTNTVRVTIGGLVEIDMKAVPITKEDDKAHNYQIPSNDAFAHFETQFRFSNLSEEVEGILGKTYRPGYVSPVKRGVAMPMMGGEDKYETKSLTSTLCKTCIFQKQPATAEDDKDHGDDNSKKSPAPVAAPKEQTPPAKTDDDSKKSPAPVAAPKEQKPPAKKDDDSKKTPAPAPKEQKPPAPKEKPAPAPKEVKPKPSPVEDDATNYDDLTPDPKSGCERAFCKSKGECHYKTLTCPAECPQRKPKKNKKNKGCHINCGSKCEATCKWRRPKCNGYGSLCYDPRFVGGDGVMFYFHGSKGRDFALVSDTNLQINAHFIGNRPIGRKRDYTWVQSVSVMFDTHTLVLAAKKVPKWDDSVDVLLMKWDGQEVTIPSEGNAEWKTTTGVREVVVERTDDTNTVRVTVGGFVEIDMKAVPITKEDDKAHNYQLPFNDAFAHFETQFRFSNLSDDVEGILGKTYRPGYVSPVKRGIAMPMMGGED</sequence>
<dbReference type="PANTHER" id="PTHR31656">
    <property type="entry name" value="ROOT CAP DOMAIN-CONTAINING PROTEIN"/>
    <property type="match status" value="1"/>
</dbReference>
<dbReference type="EMBL" id="LEKV01005094">
    <property type="protein sequence ID" value="KVH90775.1"/>
    <property type="molecule type" value="Genomic_DNA"/>
</dbReference>
<dbReference type="AlphaFoldDB" id="A0A118JUB4"/>
<feature type="transmembrane region" description="Helical" evidence="2">
    <location>
        <begin position="48"/>
        <end position="68"/>
    </location>
</feature>
<keyword evidence="2" id="KW-1133">Transmembrane helix</keyword>
<feature type="region of interest" description="Disordered" evidence="1">
    <location>
        <begin position="69"/>
        <end position="95"/>
    </location>
</feature>
<feature type="region of interest" description="Disordered" evidence="1">
    <location>
        <begin position="383"/>
        <end position="488"/>
    </location>
</feature>
<gene>
    <name evidence="3" type="ORF">Ccrd_007210</name>
</gene>
<feature type="compositionally biased region" description="Basic and acidic residues" evidence="1">
    <location>
        <begin position="430"/>
        <end position="444"/>
    </location>
</feature>
<feature type="compositionally biased region" description="Basic and acidic residues" evidence="1">
    <location>
        <begin position="451"/>
        <end position="471"/>
    </location>
</feature>
<comment type="caution">
    <text evidence="3">The sequence shown here is derived from an EMBL/GenBank/DDBJ whole genome shotgun (WGS) entry which is preliminary data.</text>
</comment>
<dbReference type="OMA" id="CTSRIAN"/>
<accession>A0A118JUB4</accession>
<keyword evidence="2" id="KW-0812">Transmembrane</keyword>
<dbReference type="Gramene" id="KVH90775">
    <property type="protein sequence ID" value="KVH90775"/>
    <property type="gene ID" value="Ccrd_007210"/>
</dbReference>